<evidence type="ECO:0000256" key="2">
    <source>
        <dbReference type="SAM" id="Phobius"/>
    </source>
</evidence>
<sequence length="161" mass="17281">MADEFNAASLAALRVNILAIGGIINTVIPLLNFIFAVLNVSLIIGMMQAKLLRIEAKSKLALNEMYSRDMHPKLKMSMMQNITNASQLPAWFEMIKEPGLFDDLNGPLPGGPPIGISNIVRHRASKKDDGSASTTIKNDASSTSVTSSAMGASSQMSQSKM</sequence>
<feature type="compositionally biased region" description="Polar residues" evidence="1">
    <location>
        <begin position="131"/>
        <end position="146"/>
    </location>
</feature>
<proteinExistence type="predicted"/>
<evidence type="ECO:0000313" key="3">
    <source>
        <dbReference type="EMBL" id="CAB3410729.1"/>
    </source>
</evidence>
<organism evidence="3 4">
    <name type="scientific">Caenorhabditis bovis</name>
    <dbReference type="NCBI Taxonomy" id="2654633"/>
    <lineage>
        <taxon>Eukaryota</taxon>
        <taxon>Metazoa</taxon>
        <taxon>Ecdysozoa</taxon>
        <taxon>Nematoda</taxon>
        <taxon>Chromadorea</taxon>
        <taxon>Rhabditida</taxon>
        <taxon>Rhabditina</taxon>
        <taxon>Rhabditomorpha</taxon>
        <taxon>Rhabditoidea</taxon>
        <taxon>Rhabditidae</taxon>
        <taxon>Peloderinae</taxon>
        <taxon>Caenorhabditis</taxon>
    </lineage>
</organism>
<comment type="caution">
    <text evidence="3">The sequence shown here is derived from an EMBL/GenBank/DDBJ whole genome shotgun (WGS) entry which is preliminary data.</text>
</comment>
<evidence type="ECO:0000256" key="1">
    <source>
        <dbReference type="SAM" id="MobiDB-lite"/>
    </source>
</evidence>
<protein>
    <submittedName>
        <fullName evidence="3">Uncharacterized protein</fullName>
    </submittedName>
</protein>
<keyword evidence="2" id="KW-1133">Transmembrane helix</keyword>
<dbReference type="AlphaFoldDB" id="A0A8S1FEX3"/>
<name>A0A8S1FEX3_9PELO</name>
<keyword evidence="4" id="KW-1185">Reference proteome</keyword>
<evidence type="ECO:0000313" key="4">
    <source>
        <dbReference type="Proteomes" id="UP000494206"/>
    </source>
</evidence>
<keyword evidence="2" id="KW-0472">Membrane</keyword>
<gene>
    <name evidence="3" type="ORF">CBOVIS_LOCUS12208</name>
</gene>
<feature type="transmembrane region" description="Helical" evidence="2">
    <location>
        <begin position="17"/>
        <end position="44"/>
    </location>
</feature>
<dbReference type="OrthoDB" id="5867540at2759"/>
<feature type="compositionally biased region" description="Low complexity" evidence="1">
    <location>
        <begin position="147"/>
        <end position="161"/>
    </location>
</feature>
<reference evidence="3 4" key="1">
    <citation type="submission" date="2020-04" db="EMBL/GenBank/DDBJ databases">
        <authorList>
            <person name="Laetsch R D."/>
            <person name="Stevens L."/>
            <person name="Kumar S."/>
            <person name="Blaxter L. M."/>
        </authorList>
    </citation>
    <scope>NUCLEOTIDE SEQUENCE [LARGE SCALE GENOMIC DNA]</scope>
</reference>
<dbReference type="EMBL" id="CADEPM010000011">
    <property type="protein sequence ID" value="CAB3410729.1"/>
    <property type="molecule type" value="Genomic_DNA"/>
</dbReference>
<dbReference type="Proteomes" id="UP000494206">
    <property type="component" value="Unassembled WGS sequence"/>
</dbReference>
<keyword evidence="2" id="KW-0812">Transmembrane</keyword>
<feature type="region of interest" description="Disordered" evidence="1">
    <location>
        <begin position="125"/>
        <end position="161"/>
    </location>
</feature>
<accession>A0A8S1FEX3</accession>